<accession>A0A5A7UV06</accession>
<evidence type="ECO:0000313" key="2">
    <source>
        <dbReference type="EMBL" id="KAA0059753.1"/>
    </source>
</evidence>
<feature type="compositionally biased region" description="Polar residues" evidence="1">
    <location>
        <begin position="7"/>
        <end position="74"/>
    </location>
</feature>
<dbReference type="STRING" id="1194695.A0A5A7UV06"/>
<dbReference type="AlphaFoldDB" id="A0A5A7UV06"/>
<sequence>MAFTRPSYLSSFSGSVERTYQSSAPEGCTHQSSAPEGCTHQSSAPEGCTHQSSAPEGCTHQSSAPEGCTHQSSAPEGCTYPGFRVGSAWNRGELNGNFGVRRRGESRLGGIRQLVLLSRGGGRRLDGGGRFEAERRSEMDGRGGCSISETETTTEGER</sequence>
<name>A0A5A7UV06_CUCMM</name>
<feature type="compositionally biased region" description="Basic and acidic residues" evidence="1">
    <location>
        <begin position="126"/>
        <end position="141"/>
    </location>
</feature>
<evidence type="ECO:0000256" key="1">
    <source>
        <dbReference type="SAM" id="MobiDB-lite"/>
    </source>
</evidence>
<feature type="region of interest" description="Disordered" evidence="1">
    <location>
        <begin position="1"/>
        <end position="75"/>
    </location>
</feature>
<feature type="compositionally biased region" description="Low complexity" evidence="1">
    <location>
        <begin position="149"/>
        <end position="158"/>
    </location>
</feature>
<proteinExistence type="predicted"/>
<evidence type="ECO:0000313" key="3">
    <source>
        <dbReference type="Proteomes" id="UP000321393"/>
    </source>
</evidence>
<feature type="region of interest" description="Disordered" evidence="1">
    <location>
        <begin position="126"/>
        <end position="158"/>
    </location>
</feature>
<reference evidence="2 3" key="1">
    <citation type="submission" date="2019-08" db="EMBL/GenBank/DDBJ databases">
        <title>Draft genome sequences of two oriental melons (Cucumis melo L. var makuwa).</title>
        <authorList>
            <person name="Kwon S.-Y."/>
        </authorList>
    </citation>
    <scope>NUCLEOTIDE SEQUENCE [LARGE SCALE GENOMIC DNA]</scope>
    <source>
        <strain evidence="3">cv. SW 3</strain>
        <tissue evidence="2">Leaf</tissue>
    </source>
</reference>
<comment type="caution">
    <text evidence="2">The sequence shown here is derived from an EMBL/GenBank/DDBJ whole genome shotgun (WGS) entry which is preliminary data.</text>
</comment>
<dbReference type="Proteomes" id="UP000321393">
    <property type="component" value="Unassembled WGS sequence"/>
</dbReference>
<organism evidence="2 3">
    <name type="scientific">Cucumis melo var. makuwa</name>
    <name type="common">Oriental melon</name>
    <dbReference type="NCBI Taxonomy" id="1194695"/>
    <lineage>
        <taxon>Eukaryota</taxon>
        <taxon>Viridiplantae</taxon>
        <taxon>Streptophyta</taxon>
        <taxon>Embryophyta</taxon>
        <taxon>Tracheophyta</taxon>
        <taxon>Spermatophyta</taxon>
        <taxon>Magnoliopsida</taxon>
        <taxon>eudicotyledons</taxon>
        <taxon>Gunneridae</taxon>
        <taxon>Pentapetalae</taxon>
        <taxon>rosids</taxon>
        <taxon>fabids</taxon>
        <taxon>Cucurbitales</taxon>
        <taxon>Cucurbitaceae</taxon>
        <taxon>Benincaseae</taxon>
        <taxon>Cucumis</taxon>
    </lineage>
</organism>
<protein>
    <submittedName>
        <fullName evidence="2">NBS-LRR type resistance protein</fullName>
    </submittedName>
</protein>
<dbReference type="EMBL" id="SSTE01005892">
    <property type="protein sequence ID" value="KAA0059753.1"/>
    <property type="molecule type" value="Genomic_DNA"/>
</dbReference>
<gene>
    <name evidence="2" type="ORF">E6C27_scaffold108G00050</name>
</gene>